<dbReference type="EMBL" id="AP025732">
    <property type="protein sequence ID" value="BDI14206.1"/>
    <property type="molecule type" value="Genomic_DNA"/>
</dbReference>
<accession>A0ABM7YUA4</accession>
<name>A0ABM7YUA4_NOSCO</name>
<protein>
    <submittedName>
        <fullName evidence="1">Uncharacterized protein</fullName>
    </submittedName>
</protein>
<dbReference type="RefSeq" id="WP_251957836.1">
    <property type="nucleotide sequence ID" value="NZ_AP025732.1"/>
</dbReference>
<gene>
    <name evidence="1" type="ORF">ANSO36C_00080</name>
</gene>
<organism evidence="1 2">
    <name type="scientific">Nostoc cf. commune SO-36</name>
    <dbReference type="NCBI Taxonomy" id="449208"/>
    <lineage>
        <taxon>Bacteria</taxon>
        <taxon>Bacillati</taxon>
        <taxon>Cyanobacteriota</taxon>
        <taxon>Cyanophyceae</taxon>
        <taxon>Nostocales</taxon>
        <taxon>Nostocaceae</taxon>
        <taxon>Nostoc</taxon>
    </lineage>
</organism>
<proteinExistence type="predicted"/>
<evidence type="ECO:0000313" key="2">
    <source>
        <dbReference type="Proteomes" id="UP001055453"/>
    </source>
</evidence>
<sequence length="155" mass="18042">MSNTDLERLLYTVKADFQTEAANIAALAFPQTEFRLLARIIGSTHAGLVLPKNQFKLLPSKIGNYNLTINFKSQNHALENFQVNFFPKINTLTLLAYYKDGTANLRYQPDNNYNWFNARGYEITRPDSIGEKFELLAREFYPFFEEFFLEQLNHS</sequence>
<keyword evidence="2" id="KW-1185">Reference proteome</keyword>
<reference evidence="1" key="1">
    <citation type="submission" date="2022-04" db="EMBL/GenBank/DDBJ databases">
        <title>Complete genome sequence of a cyanobacterium, Nostoc sp. SO-36, isolated in Antarctica.</title>
        <authorList>
            <person name="Kanesaki Y."/>
            <person name="Effendi D."/>
            <person name="Sakamoto T."/>
            <person name="Ohtani S."/>
            <person name="Awai K."/>
        </authorList>
    </citation>
    <scope>NUCLEOTIDE SEQUENCE</scope>
    <source>
        <strain evidence="1">SO-36</strain>
    </source>
</reference>
<evidence type="ECO:0000313" key="1">
    <source>
        <dbReference type="EMBL" id="BDI14206.1"/>
    </source>
</evidence>
<dbReference type="Proteomes" id="UP001055453">
    <property type="component" value="Chromosome"/>
</dbReference>